<accession>A0A3R7F7M4</accession>
<evidence type="ECO:0000313" key="2">
    <source>
        <dbReference type="Proteomes" id="UP000286415"/>
    </source>
</evidence>
<sequence length="160" mass="17760">MVPSDICRQTSCFRLPIHTSPISVGLTVAPFRCLTVVPPEGSVRAGILPGCPSPDRSSLRAGVGFEPRNFYLIAILKISEDILWGSQKPRNNSDKDAKILIRRSVGRTQPLHLDCSCPSLGNLAVSKPSWFFQVAWQLGTERVLQLNNRFSILREFTPKT</sequence>
<reference evidence="1 2" key="1">
    <citation type="journal article" date="2018" name="Biotechnol. Adv.">
        <title>Improved genomic resources and new bioinformatic workflow for the carcinogenic parasite Clonorchis sinensis: Biotechnological implications.</title>
        <authorList>
            <person name="Wang D."/>
            <person name="Korhonen P.K."/>
            <person name="Gasser R.B."/>
            <person name="Young N.D."/>
        </authorList>
    </citation>
    <scope>NUCLEOTIDE SEQUENCE [LARGE SCALE GENOMIC DNA]</scope>
    <source>
        <strain evidence="1">Cs-k2</strain>
    </source>
</reference>
<evidence type="ECO:0000313" key="1">
    <source>
        <dbReference type="EMBL" id="KAG5443175.1"/>
    </source>
</evidence>
<name>A0A3R7F7M4_CLOSI</name>
<comment type="caution">
    <text evidence="1">The sequence shown here is derived from an EMBL/GenBank/DDBJ whole genome shotgun (WGS) entry which is preliminary data.</text>
</comment>
<dbReference type="AlphaFoldDB" id="A0A3R7F7M4"/>
<gene>
    <name evidence="1" type="ORF">CSKR_108495</name>
</gene>
<proteinExistence type="predicted"/>
<reference evidence="1 2" key="2">
    <citation type="journal article" date="2021" name="Genomics">
        <title>High-quality reference genome for Clonorchis sinensis.</title>
        <authorList>
            <person name="Young N.D."/>
            <person name="Stroehlein A.J."/>
            <person name="Kinkar L."/>
            <person name="Wang T."/>
            <person name="Sohn W.M."/>
            <person name="Chang B.C.H."/>
            <person name="Kaur P."/>
            <person name="Weisz D."/>
            <person name="Dudchenko O."/>
            <person name="Aiden E.L."/>
            <person name="Korhonen P.K."/>
            <person name="Gasser R.B."/>
        </authorList>
    </citation>
    <scope>NUCLEOTIDE SEQUENCE [LARGE SCALE GENOMIC DNA]</scope>
    <source>
        <strain evidence="1">Cs-k2</strain>
    </source>
</reference>
<dbReference type="EMBL" id="NIRI02000056">
    <property type="protein sequence ID" value="KAG5443175.1"/>
    <property type="molecule type" value="Genomic_DNA"/>
</dbReference>
<dbReference type="InParanoid" id="A0A3R7F7M4"/>
<keyword evidence="2" id="KW-1185">Reference proteome</keyword>
<dbReference type="Proteomes" id="UP000286415">
    <property type="component" value="Unassembled WGS sequence"/>
</dbReference>
<organism evidence="1 2">
    <name type="scientific">Clonorchis sinensis</name>
    <name type="common">Chinese liver fluke</name>
    <dbReference type="NCBI Taxonomy" id="79923"/>
    <lineage>
        <taxon>Eukaryota</taxon>
        <taxon>Metazoa</taxon>
        <taxon>Spiralia</taxon>
        <taxon>Lophotrochozoa</taxon>
        <taxon>Platyhelminthes</taxon>
        <taxon>Trematoda</taxon>
        <taxon>Digenea</taxon>
        <taxon>Opisthorchiida</taxon>
        <taxon>Opisthorchiata</taxon>
        <taxon>Opisthorchiidae</taxon>
        <taxon>Clonorchis</taxon>
    </lineage>
</organism>
<protein>
    <submittedName>
        <fullName evidence="1">Uncharacterized protein</fullName>
    </submittedName>
</protein>